<keyword evidence="10" id="KW-1133">Transmembrane helix</keyword>
<dbReference type="PANTHER" id="PTHR24037:SF7">
    <property type="entry name" value="FLOCCULATION PROTEIN FLO11 ISOFORM X1-RELATED"/>
    <property type="match status" value="1"/>
</dbReference>
<feature type="compositionally biased region" description="Polar residues" evidence="9">
    <location>
        <begin position="58"/>
        <end position="78"/>
    </location>
</feature>
<feature type="domain" description="SEA" evidence="12">
    <location>
        <begin position="249"/>
        <end position="360"/>
    </location>
</feature>
<evidence type="ECO:0000256" key="8">
    <source>
        <dbReference type="ARBA" id="ARBA00023180"/>
    </source>
</evidence>
<evidence type="ECO:0000256" key="4">
    <source>
        <dbReference type="ARBA" id="ARBA00022729"/>
    </source>
</evidence>
<dbReference type="InterPro" id="IPR000082">
    <property type="entry name" value="SEA_dom"/>
</dbReference>
<evidence type="ECO:0000256" key="6">
    <source>
        <dbReference type="ARBA" id="ARBA00023136"/>
    </source>
</evidence>
<sequence>MWSAHRLVFSLAVVSAIMAMDSNVTPLTTTDSPTTLSTTNTSITSASPSDPTSPTSPQTMVFTHTGATNTSSAPTTLKSEVIGPDSPTVSTENSTVPHSPNPMTTTDPMSTTHVTTDITTGIHSSPTVTSKIPENGTTMVATVTVSITTGHPDPTSPGNGTTSTLIPSDSPKPNTTAAATTTTSMNTTMVTGPANATMTPTPSTGPDHSTTTAPNATCPTIPCPTLSVCINSTCQCLAGTFLSGGRCVEAKVFPGNLRVNRTFVEEMRNPQSAAFHNISSEIVAALNSALKNISGYINSKVLQLTPGSVVATVDNVFEPNSPATRNTTAQAIMSAIGSSNGILATATFNVKSLCQLNPPPCDVKTTTCADSESGIATCTCMAGFISTEFTTRSCIACASGERSVDNRCEPCPFGYSGFNCNDSSLLALVVVACVLGGLLLILIVAMIIYCVMNSRKNSKHVEYASSPYSTEEFHDWPAQGITPIPRATVSSNSDNMMEMSEPRKNHSNGLTGSYDLMPVDNLNTFKGKNPSRYSYLVQGHENPYFIPGDEPRST</sequence>
<protein>
    <recommendedName>
        <fullName evidence="12">SEA domain-containing protein</fullName>
    </recommendedName>
</protein>
<dbReference type="GeneTree" id="ENSGT00710000106813"/>
<feature type="signal peptide" evidence="11">
    <location>
        <begin position="1"/>
        <end position="19"/>
    </location>
</feature>
<dbReference type="PROSITE" id="PS50024">
    <property type="entry name" value="SEA"/>
    <property type="match status" value="1"/>
</dbReference>
<keyword evidence="6 10" id="KW-0472">Membrane</keyword>
<feature type="region of interest" description="Disordered" evidence="9">
    <location>
        <begin position="24"/>
        <end position="110"/>
    </location>
</feature>
<feature type="region of interest" description="Disordered" evidence="9">
    <location>
        <begin position="149"/>
        <end position="213"/>
    </location>
</feature>
<evidence type="ECO:0000256" key="5">
    <source>
        <dbReference type="ARBA" id="ARBA00022737"/>
    </source>
</evidence>
<comment type="subcellular location">
    <subcellularLocation>
        <location evidence="1">Cell membrane</location>
    </subcellularLocation>
</comment>
<dbReference type="Proteomes" id="UP001501920">
    <property type="component" value="Chromosome 14"/>
</dbReference>
<evidence type="ECO:0000256" key="9">
    <source>
        <dbReference type="SAM" id="MobiDB-lite"/>
    </source>
</evidence>
<dbReference type="PANTHER" id="PTHR24037">
    <property type="entry name" value="HEART DEVELOPMENT PROTEIN WITH EGF-LIKE DOMAINS 1"/>
    <property type="match status" value="1"/>
</dbReference>
<keyword evidence="14" id="KW-1185">Reference proteome</keyword>
<dbReference type="GO" id="GO:0005886">
    <property type="term" value="C:plasma membrane"/>
    <property type="evidence" value="ECO:0007669"/>
    <property type="project" value="UniProtKB-SubCell"/>
</dbReference>
<keyword evidence="7" id="KW-1015">Disulfide bond</keyword>
<organism evidence="13 14">
    <name type="scientific">Pygocentrus nattereri</name>
    <name type="common">Red-bellied piranha</name>
    <dbReference type="NCBI Taxonomy" id="42514"/>
    <lineage>
        <taxon>Eukaryota</taxon>
        <taxon>Metazoa</taxon>
        <taxon>Chordata</taxon>
        <taxon>Craniata</taxon>
        <taxon>Vertebrata</taxon>
        <taxon>Euteleostomi</taxon>
        <taxon>Actinopterygii</taxon>
        <taxon>Neopterygii</taxon>
        <taxon>Teleostei</taxon>
        <taxon>Ostariophysi</taxon>
        <taxon>Characiformes</taxon>
        <taxon>Characoidei</taxon>
        <taxon>Pygocentrus</taxon>
    </lineage>
</organism>
<dbReference type="Pfam" id="PF01390">
    <property type="entry name" value="SEA"/>
    <property type="match status" value="1"/>
</dbReference>
<dbReference type="InterPro" id="IPR036364">
    <property type="entry name" value="SEA_dom_sf"/>
</dbReference>
<keyword evidence="8" id="KW-0325">Glycoprotein</keyword>
<evidence type="ECO:0000256" key="3">
    <source>
        <dbReference type="ARBA" id="ARBA00022536"/>
    </source>
</evidence>
<accession>A0AAR2LKQ2</accession>
<dbReference type="AlphaFoldDB" id="A0AAR2LKQ2"/>
<proteinExistence type="predicted"/>
<keyword evidence="4 11" id="KW-0732">Signal</keyword>
<keyword evidence="3" id="KW-0245">EGF-like domain</keyword>
<dbReference type="SMART" id="SM00200">
    <property type="entry name" value="SEA"/>
    <property type="match status" value="1"/>
</dbReference>
<dbReference type="Ensembl" id="ENSPNAT00000048630.1">
    <property type="protein sequence ID" value="ENSPNAP00000074906.1"/>
    <property type="gene ID" value="ENSPNAG00000008422.2"/>
</dbReference>
<evidence type="ECO:0000256" key="11">
    <source>
        <dbReference type="SAM" id="SignalP"/>
    </source>
</evidence>
<evidence type="ECO:0000313" key="14">
    <source>
        <dbReference type="Proteomes" id="UP001501920"/>
    </source>
</evidence>
<feature type="chain" id="PRO_5043479231" description="SEA domain-containing protein" evidence="11">
    <location>
        <begin position="20"/>
        <end position="554"/>
    </location>
</feature>
<feature type="compositionally biased region" description="Polar residues" evidence="9">
    <location>
        <begin position="194"/>
        <end position="213"/>
    </location>
</feature>
<evidence type="ECO:0000313" key="13">
    <source>
        <dbReference type="Ensembl" id="ENSPNAP00000074906.1"/>
    </source>
</evidence>
<evidence type="ECO:0000256" key="10">
    <source>
        <dbReference type="SAM" id="Phobius"/>
    </source>
</evidence>
<reference evidence="13" key="2">
    <citation type="submission" date="2025-08" db="UniProtKB">
        <authorList>
            <consortium name="Ensembl"/>
        </authorList>
    </citation>
    <scope>IDENTIFICATION</scope>
</reference>
<feature type="compositionally biased region" description="Polar residues" evidence="9">
    <location>
        <begin position="87"/>
        <end position="110"/>
    </location>
</feature>
<reference evidence="13" key="3">
    <citation type="submission" date="2025-09" db="UniProtKB">
        <authorList>
            <consortium name="Ensembl"/>
        </authorList>
    </citation>
    <scope>IDENTIFICATION</scope>
</reference>
<evidence type="ECO:0000256" key="7">
    <source>
        <dbReference type="ARBA" id="ARBA00023157"/>
    </source>
</evidence>
<feature type="compositionally biased region" description="Low complexity" evidence="9">
    <location>
        <begin position="25"/>
        <end position="57"/>
    </location>
</feature>
<name>A0AAR2LKQ2_PYGNA</name>
<evidence type="ECO:0000259" key="12">
    <source>
        <dbReference type="PROSITE" id="PS50024"/>
    </source>
</evidence>
<keyword evidence="10" id="KW-0812">Transmembrane</keyword>
<keyword evidence="5" id="KW-0677">Repeat</keyword>
<feature type="compositionally biased region" description="Polar residues" evidence="9">
    <location>
        <begin position="156"/>
        <end position="173"/>
    </location>
</feature>
<evidence type="ECO:0000256" key="2">
    <source>
        <dbReference type="ARBA" id="ARBA00022475"/>
    </source>
</evidence>
<dbReference type="Gene3D" id="3.30.70.960">
    <property type="entry name" value="SEA domain"/>
    <property type="match status" value="1"/>
</dbReference>
<feature type="compositionally biased region" description="Low complexity" evidence="9">
    <location>
        <begin position="174"/>
        <end position="191"/>
    </location>
</feature>
<evidence type="ECO:0000256" key="1">
    <source>
        <dbReference type="ARBA" id="ARBA00004236"/>
    </source>
</evidence>
<reference evidence="13 14" key="1">
    <citation type="submission" date="2020-10" db="EMBL/GenBank/DDBJ databases">
        <title>Pygocentrus nattereri (red-bellied piranha) genome, fPygNat1, primary haplotype.</title>
        <authorList>
            <person name="Myers G."/>
            <person name="Meyer A."/>
            <person name="Karagic N."/>
            <person name="Pippel M."/>
            <person name="Winkler S."/>
            <person name="Tracey A."/>
            <person name="Wood J."/>
            <person name="Formenti G."/>
            <person name="Howe K."/>
            <person name="Fedrigo O."/>
            <person name="Jarvis E.D."/>
        </authorList>
    </citation>
    <scope>NUCLEOTIDE SEQUENCE [LARGE SCALE GENOMIC DNA]</scope>
</reference>
<dbReference type="SUPFAM" id="SSF82671">
    <property type="entry name" value="SEA domain"/>
    <property type="match status" value="1"/>
</dbReference>
<keyword evidence="2" id="KW-1003">Cell membrane</keyword>
<feature type="transmembrane region" description="Helical" evidence="10">
    <location>
        <begin position="425"/>
        <end position="451"/>
    </location>
</feature>